<reference evidence="2 3" key="1">
    <citation type="submission" date="2021-06" db="EMBL/GenBank/DDBJ databases">
        <authorList>
            <person name="Kallberg Y."/>
            <person name="Tangrot J."/>
            <person name="Rosling A."/>
        </authorList>
    </citation>
    <scope>NUCLEOTIDE SEQUENCE [LARGE SCALE GENOMIC DNA]</scope>
    <source>
        <strain evidence="2 3">120-4 pot B 10/14</strain>
    </source>
</reference>
<proteinExistence type="predicted"/>
<evidence type="ECO:0000256" key="1">
    <source>
        <dbReference type="SAM" id="Coils"/>
    </source>
</evidence>
<organism evidence="2 3">
    <name type="scientific">Gigaspora margarita</name>
    <dbReference type="NCBI Taxonomy" id="4874"/>
    <lineage>
        <taxon>Eukaryota</taxon>
        <taxon>Fungi</taxon>
        <taxon>Fungi incertae sedis</taxon>
        <taxon>Mucoromycota</taxon>
        <taxon>Glomeromycotina</taxon>
        <taxon>Glomeromycetes</taxon>
        <taxon>Diversisporales</taxon>
        <taxon>Gigasporaceae</taxon>
        <taxon>Gigaspora</taxon>
    </lineage>
</organism>
<protein>
    <submittedName>
        <fullName evidence="2">31280_t:CDS:1</fullName>
    </submittedName>
</protein>
<accession>A0ABM8W1D4</accession>
<feature type="coiled-coil region" evidence="1">
    <location>
        <begin position="130"/>
        <end position="157"/>
    </location>
</feature>
<evidence type="ECO:0000313" key="3">
    <source>
        <dbReference type="Proteomes" id="UP000789901"/>
    </source>
</evidence>
<keyword evidence="1" id="KW-0175">Coiled coil</keyword>
<sequence length="161" mass="18864">MIISPGFFEWLLENVLQKEAGQDKYTLSPAAREKYSLTEINGEELEQALNDFLGTELFPERREMIFGRRKNPVLPSREVWNALAKLYDYWGTEAQRAQGLQAQKSLNGHKKLIQRDENSLREGAEKLNEKPIREEEIKEENEEIAKLKERISLLTRQIEYI</sequence>
<comment type="caution">
    <text evidence="2">The sequence shown here is derived from an EMBL/GenBank/DDBJ whole genome shotgun (WGS) entry which is preliminary data.</text>
</comment>
<dbReference type="EMBL" id="CAJVQB010000644">
    <property type="protein sequence ID" value="CAG8499849.1"/>
    <property type="molecule type" value="Genomic_DNA"/>
</dbReference>
<keyword evidence="3" id="KW-1185">Reference proteome</keyword>
<dbReference type="Proteomes" id="UP000789901">
    <property type="component" value="Unassembled WGS sequence"/>
</dbReference>
<gene>
    <name evidence="2" type="ORF">GMARGA_LOCUS2145</name>
</gene>
<name>A0ABM8W1D4_GIGMA</name>
<evidence type="ECO:0000313" key="2">
    <source>
        <dbReference type="EMBL" id="CAG8499849.1"/>
    </source>
</evidence>